<evidence type="ECO:0000313" key="2">
    <source>
        <dbReference type="Proteomes" id="UP001185092"/>
    </source>
</evidence>
<dbReference type="Proteomes" id="UP001185092">
    <property type="component" value="Unassembled WGS sequence"/>
</dbReference>
<organism evidence="1 2">
    <name type="scientific">Aureibacter tunicatorum</name>
    <dbReference type="NCBI Taxonomy" id="866807"/>
    <lineage>
        <taxon>Bacteria</taxon>
        <taxon>Pseudomonadati</taxon>
        <taxon>Bacteroidota</taxon>
        <taxon>Cytophagia</taxon>
        <taxon>Cytophagales</taxon>
        <taxon>Persicobacteraceae</taxon>
        <taxon>Aureibacter</taxon>
    </lineage>
</organism>
<protein>
    <submittedName>
        <fullName evidence="1">Uncharacterized protein</fullName>
    </submittedName>
</protein>
<proteinExistence type="predicted"/>
<name>A0AAE4BT84_9BACT</name>
<keyword evidence="2" id="KW-1185">Reference proteome</keyword>
<dbReference type="EMBL" id="JAVDQD010000014">
    <property type="protein sequence ID" value="MDR6241929.1"/>
    <property type="molecule type" value="Genomic_DNA"/>
</dbReference>
<sequence>MQTPKASEITSGFSILLLNYFSSAFIILRKKMDETVSSLLINENFGGPGAAYNLVPESDENNKEHLNKFESKIKKIIGAKALKNPESNEVVGFDAKVNYNGGASYDITDEGYNKVPNFGEETPKRFWFADNIVFTSWKYRYNENKQWVRDRMLFEPFTLDIHPIDKDWQNGITPEFGSQHYDLNNSIERIRLYAKKNQAASLTTDLPLSDGKTIKSEDWFRDNTDVVRKAIKGDNTWLKKYFKDNGIARNKQTSYTEFIEGLEEMHLSNVLIF</sequence>
<dbReference type="AlphaFoldDB" id="A0AAE4BT84"/>
<dbReference type="RefSeq" id="WP_309943132.1">
    <property type="nucleotide sequence ID" value="NZ_AP025311.1"/>
</dbReference>
<comment type="caution">
    <text evidence="1">The sequence shown here is derived from an EMBL/GenBank/DDBJ whole genome shotgun (WGS) entry which is preliminary data.</text>
</comment>
<accession>A0AAE4BT84</accession>
<gene>
    <name evidence="1" type="ORF">HNQ88_005016</name>
</gene>
<evidence type="ECO:0000313" key="1">
    <source>
        <dbReference type="EMBL" id="MDR6241929.1"/>
    </source>
</evidence>
<reference evidence="1" key="1">
    <citation type="submission" date="2023-07" db="EMBL/GenBank/DDBJ databases">
        <title>Genomic Encyclopedia of Type Strains, Phase IV (KMG-IV): sequencing the most valuable type-strain genomes for metagenomic binning, comparative biology and taxonomic classification.</title>
        <authorList>
            <person name="Goeker M."/>
        </authorList>
    </citation>
    <scope>NUCLEOTIDE SEQUENCE</scope>
    <source>
        <strain evidence="1">DSM 26174</strain>
    </source>
</reference>